<dbReference type="Pfam" id="PF04748">
    <property type="entry name" value="Polysacc_deac_2"/>
    <property type="match status" value="1"/>
</dbReference>
<keyword evidence="2" id="KW-0812">Transmembrane</keyword>
<feature type="region of interest" description="Disordered" evidence="1">
    <location>
        <begin position="74"/>
        <end position="104"/>
    </location>
</feature>
<evidence type="ECO:0000313" key="3">
    <source>
        <dbReference type="EMBL" id="MBX7491122.1"/>
    </source>
</evidence>
<evidence type="ECO:0000256" key="2">
    <source>
        <dbReference type="SAM" id="Phobius"/>
    </source>
</evidence>
<gene>
    <name evidence="3" type="ORF">K4G57_06565</name>
</gene>
<evidence type="ECO:0000313" key="4">
    <source>
        <dbReference type="Proteomes" id="UP000700059"/>
    </source>
</evidence>
<evidence type="ECO:0000256" key="1">
    <source>
        <dbReference type="SAM" id="MobiDB-lite"/>
    </source>
</evidence>
<feature type="transmembrane region" description="Helical" evidence="2">
    <location>
        <begin position="6"/>
        <end position="24"/>
    </location>
</feature>
<dbReference type="PANTHER" id="PTHR30105:SF2">
    <property type="entry name" value="DIVERGENT POLYSACCHARIDE DEACETYLASE SUPERFAMILY"/>
    <property type="match status" value="1"/>
</dbReference>
<dbReference type="InterPro" id="IPR011330">
    <property type="entry name" value="Glyco_hydro/deAcase_b/a-brl"/>
</dbReference>
<name>A0ABS7JP00_9HELI</name>
<dbReference type="EMBL" id="JAIGYQ010000008">
    <property type="protein sequence ID" value="MBX7491122.1"/>
    <property type="molecule type" value="Genomic_DNA"/>
</dbReference>
<dbReference type="RefSeq" id="WP_221532384.1">
    <property type="nucleotide sequence ID" value="NZ_JAIGYP010000008.1"/>
</dbReference>
<dbReference type="Gene3D" id="3.20.20.370">
    <property type="entry name" value="Glycoside hydrolase/deacetylase"/>
    <property type="match status" value="1"/>
</dbReference>
<proteinExistence type="predicted"/>
<dbReference type="CDD" id="cd10936">
    <property type="entry name" value="CE4_DAC2"/>
    <property type="match status" value="1"/>
</dbReference>
<protein>
    <submittedName>
        <fullName evidence="3">Divergent polysaccharide deacetylase family protein</fullName>
    </submittedName>
</protein>
<dbReference type="Proteomes" id="UP000700059">
    <property type="component" value="Unassembled WGS sequence"/>
</dbReference>
<reference evidence="3 4" key="1">
    <citation type="submission" date="2021-08" db="EMBL/GenBank/DDBJ databases">
        <title>Helicobacter spp. isolated from feces of Anatolian Ground Squirrel (Spermophilus xanthoprymnus) in Turkey.</title>
        <authorList>
            <person name="Aydin F."/>
            <person name="Abay S."/>
            <person name="Kayman T."/>
            <person name="Karakaya E."/>
            <person name="Saticioglu I.B."/>
        </authorList>
    </citation>
    <scope>NUCLEOTIDE SEQUENCE [LARGE SCALE GENOMIC DNA]</scope>
    <source>
        <strain evidence="3 4">Faydin-H70</strain>
    </source>
</reference>
<organism evidence="3 4">
    <name type="scientific">Helicobacter turcicus</name>
    <dbReference type="NCBI Taxonomy" id="2867412"/>
    <lineage>
        <taxon>Bacteria</taxon>
        <taxon>Pseudomonadati</taxon>
        <taxon>Campylobacterota</taxon>
        <taxon>Epsilonproteobacteria</taxon>
        <taxon>Campylobacterales</taxon>
        <taxon>Helicobacteraceae</taxon>
        <taxon>Helicobacter</taxon>
    </lineage>
</organism>
<keyword evidence="2" id="KW-1133">Transmembrane helix</keyword>
<feature type="compositionally biased region" description="Basic and acidic residues" evidence="1">
    <location>
        <begin position="91"/>
        <end position="104"/>
    </location>
</feature>
<keyword evidence="4" id="KW-1185">Reference proteome</keyword>
<dbReference type="InterPro" id="IPR006837">
    <property type="entry name" value="Divergent_DAC"/>
</dbReference>
<dbReference type="SUPFAM" id="SSF88713">
    <property type="entry name" value="Glycoside hydrolase/deacetylase"/>
    <property type="match status" value="1"/>
</dbReference>
<accession>A0ABS7JP00</accession>
<dbReference type="PANTHER" id="PTHR30105">
    <property type="entry name" value="UNCHARACTERIZED YIBQ-RELATED"/>
    <property type="match status" value="1"/>
</dbReference>
<comment type="caution">
    <text evidence="3">The sequence shown here is derived from an EMBL/GenBank/DDBJ whole genome shotgun (WGS) entry which is preliminary data.</text>
</comment>
<keyword evidence="2" id="KW-0472">Membrane</keyword>
<sequence length="363" mass="40889">MDKVKPLTIGIIALLLVLLTFNFIPKSSDLKPQKNTLSPQRLTLENNTTLATNNAELIQKNIDFLKQHLEQMKLDSKKDSPTQDNITPQDSENRDSSQILDSKKDSTLATDSTIFSPILPKQTTHQNPEINSTACVRNKPQLAIIIDDISTLAQYKAITQIPFKLTPSLFPKSKVNPDTPKIAQIAPFYMIHLPLEALNFYQKEHKWLFVGDSKEKIELYINAIKQDFPNLSYINNHTGSKFTQDLKSMSLLLETLNTHHINFVDSRTIGATKTAAAYAKSPYIAFNPCQQTPLERDIFLDNTLEIPKITQQLIQAVQIAKQKGYAIAIGHPHKATFLALKNATDYLENSGIELVYIHEIITP</sequence>